<proteinExistence type="inferred from homology"/>
<accession>A0A644XDE5</accession>
<evidence type="ECO:0000256" key="7">
    <source>
        <dbReference type="ARBA" id="ARBA00029447"/>
    </source>
</evidence>
<dbReference type="PANTHER" id="PTHR43531">
    <property type="entry name" value="PROTEIN ICFG"/>
    <property type="match status" value="1"/>
</dbReference>
<organism evidence="12">
    <name type="scientific">bioreactor metagenome</name>
    <dbReference type="NCBI Taxonomy" id="1076179"/>
    <lineage>
        <taxon>unclassified sequences</taxon>
        <taxon>metagenomes</taxon>
        <taxon>ecological metagenomes</taxon>
    </lineage>
</organism>
<comment type="caution">
    <text evidence="12">The sequence shown here is derived from an EMBL/GenBank/DDBJ whole genome shotgun (WGS) entry which is preliminary data.</text>
</comment>
<dbReference type="GO" id="GO:0006935">
    <property type="term" value="P:chemotaxis"/>
    <property type="evidence" value="ECO:0007669"/>
    <property type="project" value="UniProtKB-KW"/>
</dbReference>
<evidence type="ECO:0000256" key="1">
    <source>
        <dbReference type="ARBA" id="ARBA00004651"/>
    </source>
</evidence>
<dbReference type="GO" id="GO:0005886">
    <property type="term" value="C:plasma membrane"/>
    <property type="evidence" value="ECO:0007669"/>
    <property type="project" value="UniProtKB-SubCell"/>
</dbReference>
<reference evidence="12" key="1">
    <citation type="submission" date="2019-08" db="EMBL/GenBank/DDBJ databases">
        <authorList>
            <person name="Kucharzyk K."/>
            <person name="Murdoch R.W."/>
            <person name="Higgins S."/>
            <person name="Loffler F."/>
        </authorList>
    </citation>
    <scope>NUCLEOTIDE SEQUENCE</scope>
</reference>
<sequence>MLVLYNMFVMTNNFFNLGWSKMESVKIHRGVKTSIGKRLVITSVLVTVIVMFSTTLYSFLGLTKAYNEAITVARQGFDSVIKAEVESMISTLTNNYQQYQDGKITQQEAMDRAKNFLRNIQYDDGNGYFEADTADGTCIAHMNPKFEGLQRLDYQDKLGNYYIKNIIAAGDEQGGGYSEYYFEKPGVDGVVYKRAYTQKFEPYGWYITSGIYEDDVDAKIQAYAAEKTRTIIQLVIIGLIAAAIMVAVIKLQADSISKRMSAIANRLQLLAIGDLHTPVPEMKTNDETQLLAETANDMIKSLEAIILDLTNRVAQMSAGDFSNQNFVEYSGDFEPIQDSLQKIQYSMNQTFTQFLQSAEQIASGAEQVSGAAQTLAQGSTEQASSGEVILQSIRDASARVSENAEQTIKAKELVEHVDKEAVNGKKQMERMIQAMNSIMASMDGITKIIETINDIAFQTNILALNAAIEAAHAGESGKGFAVVADEIRNLAVKSADAAKASTNQIGESKQTAADGVKIVDFTSESLQQIFNGIDAISNIILEISDTSEKQAEYMHQIAFNMDQISSVTQANSATAEESAALSEELSSQSALLQKETQRIKLI</sequence>
<evidence type="ECO:0000313" key="12">
    <source>
        <dbReference type="EMBL" id="MPM14250.1"/>
    </source>
</evidence>
<evidence type="ECO:0000256" key="8">
    <source>
        <dbReference type="SAM" id="Phobius"/>
    </source>
</evidence>
<dbReference type="Gene3D" id="3.30.450.20">
    <property type="entry name" value="PAS domain"/>
    <property type="match status" value="1"/>
</dbReference>
<keyword evidence="2" id="KW-1003">Cell membrane</keyword>
<evidence type="ECO:0000256" key="4">
    <source>
        <dbReference type="ARBA" id="ARBA00022692"/>
    </source>
</evidence>
<evidence type="ECO:0000256" key="3">
    <source>
        <dbReference type="ARBA" id="ARBA00022500"/>
    </source>
</evidence>
<protein>
    <submittedName>
        <fullName evidence="12">Methyl-accepting chemotaxis protein 4</fullName>
    </submittedName>
</protein>
<dbReference type="AlphaFoldDB" id="A0A644XDE5"/>
<evidence type="ECO:0000256" key="2">
    <source>
        <dbReference type="ARBA" id="ARBA00022475"/>
    </source>
</evidence>
<dbReference type="SMART" id="SM00283">
    <property type="entry name" value="MA"/>
    <property type="match status" value="1"/>
</dbReference>
<dbReference type="PANTHER" id="PTHR43531:SF11">
    <property type="entry name" value="METHYL-ACCEPTING CHEMOTAXIS PROTEIN 3"/>
    <property type="match status" value="1"/>
</dbReference>
<dbReference type="InterPro" id="IPR000727">
    <property type="entry name" value="T_SNARE_dom"/>
</dbReference>
<dbReference type="PRINTS" id="PR00260">
    <property type="entry name" value="CHEMTRNSDUCR"/>
</dbReference>
<dbReference type="Gene3D" id="1.10.287.950">
    <property type="entry name" value="Methyl-accepting chemotaxis protein"/>
    <property type="match status" value="1"/>
</dbReference>
<evidence type="ECO:0000259" key="11">
    <source>
        <dbReference type="PROSITE" id="PS50885"/>
    </source>
</evidence>
<dbReference type="PROSITE" id="PS50885">
    <property type="entry name" value="HAMP"/>
    <property type="match status" value="1"/>
</dbReference>
<dbReference type="InterPro" id="IPR003660">
    <property type="entry name" value="HAMP_dom"/>
</dbReference>
<feature type="domain" description="T-SNARE coiled-coil homology" evidence="10">
    <location>
        <begin position="516"/>
        <end position="578"/>
    </location>
</feature>
<dbReference type="GO" id="GO:0004888">
    <property type="term" value="F:transmembrane signaling receptor activity"/>
    <property type="evidence" value="ECO:0007669"/>
    <property type="project" value="InterPro"/>
</dbReference>
<evidence type="ECO:0000259" key="10">
    <source>
        <dbReference type="PROSITE" id="PS50192"/>
    </source>
</evidence>
<dbReference type="InterPro" id="IPR004090">
    <property type="entry name" value="Chemotax_Me-accpt_rcpt"/>
</dbReference>
<feature type="transmembrane region" description="Helical" evidence="8">
    <location>
        <begin position="231"/>
        <end position="251"/>
    </location>
</feature>
<feature type="domain" description="HAMP" evidence="11">
    <location>
        <begin position="254"/>
        <end position="307"/>
    </location>
</feature>
<keyword evidence="4 8" id="KW-0812">Transmembrane</keyword>
<keyword evidence="5 8" id="KW-1133">Transmembrane helix</keyword>
<dbReference type="InterPro" id="IPR004089">
    <property type="entry name" value="MCPsignal_dom"/>
</dbReference>
<evidence type="ECO:0000256" key="5">
    <source>
        <dbReference type="ARBA" id="ARBA00022989"/>
    </source>
</evidence>
<feature type="transmembrane region" description="Helical" evidence="8">
    <location>
        <begin position="39"/>
        <end position="60"/>
    </location>
</feature>
<keyword evidence="3" id="KW-0145">Chemotaxis</keyword>
<comment type="subcellular location">
    <subcellularLocation>
        <location evidence="1">Cell membrane</location>
        <topology evidence="1">Multi-pass membrane protein</topology>
    </subcellularLocation>
</comment>
<dbReference type="PROSITE" id="PS50111">
    <property type="entry name" value="CHEMOTAXIS_TRANSDUC_2"/>
    <property type="match status" value="1"/>
</dbReference>
<feature type="domain" description="Methyl-accepting transducer" evidence="9">
    <location>
        <begin position="357"/>
        <end position="586"/>
    </location>
</feature>
<dbReference type="CDD" id="cd11386">
    <property type="entry name" value="MCP_signal"/>
    <property type="match status" value="1"/>
</dbReference>
<evidence type="ECO:0000259" key="9">
    <source>
        <dbReference type="PROSITE" id="PS50111"/>
    </source>
</evidence>
<dbReference type="InterPro" id="IPR033480">
    <property type="entry name" value="sCache_2"/>
</dbReference>
<dbReference type="Pfam" id="PF00015">
    <property type="entry name" value="MCPsignal"/>
    <property type="match status" value="1"/>
</dbReference>
<dbReference type="GO" id="GO:0007165">
    <property type="term" value="P:signal transduction"/>
    <property type="evidence" value="ECO:0007669"/>
    <property type="project" value="InterPro"/>
</dbReference>
<dbReference type="SUPFAM" id="SSF58104">
    <property type="entry name" value="Methyl-accepting chemotaxis protein (MCP) signaling domain"/>
    <property type="match status" value="1"/>
</dbReference>
<comment type="similarity">
    <text evidence="7">Belongs to the methyl-accepting chemotaxis (MCP) protein family.</text>
</comment>
<gene>
    <name evidence="12" type="primary">mcp4_11</name>
    <name evidence="12" type="ORF">SDC9_60612</name>
</gene>
<dbReference type="Pfam" id="PF17200">
    <property type="entry name" value="sCache_2"/>
    <property type="match status" value="1"/>
</dbReference>
<dbReference type="EMBL" id="VSSQ01002247">
    <property type="protein sequence ID" value="MPM14250.1"/>
    <property type="molecule type" value="Genomic_DNA"/>
</dbReference>
<dbReference type="Gene3D" id="6.10.340.10">
    <property type="match status" value="1"/>
</dbReference>
<dbReference type="PROSITE" id="PS50192">
    <property type="entry name" value="T_SNARE"/>
    <property type="match status" value="1"/>
</dbReference>
<name>A0A644XDE5_9ZZZZ</name>
<evidence type="ECO:0000256" key="6">
    <source>
        <dbReference type="ARBA" id="ARBA00023136"/>
    </source>
</evidence>
<dbReference type="InterPro" id="IPR051310">
    <property type="entry name" value="MCP_chemotaxis"/>
</dbReference>
<dbReference type="SMART" id="SM01049">
    <property type="entry name" value="Cache_2"/>
    <property type="match status" value="1"/>
</dbReference>
<keyword evidence="6 8" id="KW-0472">Membrane</keyword>